<organism evidence="3 4">
    <name type="scientific">Oxynema aestuarii AP17</name>
    <dbReference type="NCBI Taxonomy" id="2064643"/>
    <lineage>
        <taxon>Bacteria</taxon>
        <taxon>Bacillati</taxon>
        <taxon>Cyanobacteriota</taxon>
        <taxon>Cyanophyceae</taxon>
        <taxon>Oscillatoriophycideae</taxon>
        <taxon>Oscillatoriales</taxon>
        <taxon>Oscillatoriaceae</taxon>
        <taxon>Oxynema</taxon>
        <taxon>Oxynema aestuarii</taxon>
    </lineage>
</organism>
<dbReference type="RefSeq" id="WP_168570667.1">
    <property type="nucleotide sequence ID" value="NZ_CP051167.1"/>
</dbReference>
<keyword evidence="4" id="KW-1185">Reference proteome</keyword>
<feature type="chain" id="PRO_5026018952" evidence="1">
    <location>
        <begin position="37"/>
        <end position="353"/>
    </location>
</feature>
<evidence type="ECO:0000256" key="1">
    <source>
        <dbReference type="SAM" id="SignalP"/>
    </source>
</evidence>
<dbReference type="EMBL" id="CP051167">
    <property type="protein sequence ID" value="QIZ72519.1"/>
    <property type="molecule type" value="Genomic_DNA"/>
</dbReference>
<dbReference type="Pfam" id="PF04773">
    <property type="entry name" value="FecR"/>
    <property type="match status" value="1"/>
</dbReference>
<dbReference type="InterPro" id="IPR006860">
    <property type="entry name" value="FecR"/>
</dbReference>
<evidence type="ECO:0000259" key="2">
    <source>
        <dbReference type="Pfam" id="PF04773"/>
    </source>
</evidence>
<keyword evidence="1" id="KW-0732">Signal</keyword>
<feature type="signal peptide" evidence="1">
    <location>
        <begin position="1"/>
        <end position="36"/>
    </location>
</feature>
<gene>
    <name evidence="3" type="ORF">HCG48_19590</name>
</gene>
<evidence type="ECO:0000313" key="4">
    <source>
        <dbReference type="Proteomes" id="UP000500857"/>
    </source>
</evidence>
<dbReference type="KEGG" id="oxy:HCG48_19590"/>
<dbReference type="Gene3D" id="2.60.120.1440">
    <property type="match status" value="1"/>
</dbReference>
<dbReference type="AlphaFoldDB" id="A0A6H1U4G9"/>
<dbReference type="Proteomes" id="UP000500857">
    <property type="component" value="Chromosome"/>
</dbReference>
<sequence>MMIVVNDFTRRIGWLSLTVTSLSLAAITAIASSAIAASVEENRQTALSSGGSEDTGSVPAIRLRGREANANDPSQRLLAQQSDCPGGLKVETVRGEGSATFEGRAIAQGDCLSPAIGTIVTEPGVRLRLRLDNYRGSLEVSDVSQFEVATLGDDQIDLFVEYGQVRFSLGRLTGGRATLPPSNPVGLKTLAFFDDGEGGLAQEGGEESPFRVRTPTGVAGVRGTSFGIDVGPNGQTGITSLDGSVFAIAQNQEVTVGPGQYTSIAPGMAPSVPEDLPAESKFRVLVTQQSGSRTVRIEGKIDRPDILLLDNELVETDPDGNFSLMVPRPASRNLKFVVRGPAVRERVYIVPLP</sequence>
<proteinExistence type="predicted"/>
<accession>A0A6H1U4G9</accession>
<feature type="domain" description="FecR protein" evidence="2">
    <location>
        <begin position="196"/>
        <end position="245"/>
    </location>
</feature>
<protein>
    <submittedName>
        <fullName evidence="3">FecR domain-containing protein</fullName>
    </submittedName>
</protein>
<reference evidence="3 4" key="1">
    <citation type="submission" date="2020-04" db="EMBL/GenBank/DDBJ databases">
        <authorList>
            <person name="Basu S."/>
            <person name="Maruthanayagam V."/>
            <person name="Chakraborty S."/>
            <person name="Pramanik A."/>
            <person name="Mukherjee J."/>
            <person name="Brink B."/>
        </authorList>
    </citation>
    <scope>NUCLEOTIDE SEQUENCE [LARGE SCALE GENOMIC DNA]</scope>
    <source>
        <strain evidence="3 4">AP17</strain>
    </source>
</reference>
<name>A0A6H1U4G9_9CYAN</name>
<evidence type="ECO:0000313" key="3">
    <source>
        <dbReference type="EMBL" id="QIZ72519.1"/>
    </source>
</evidence>